<evidence type="ECO:0000313" key="2">
    <source>
        <dbReference type="Proteomes" id="UP000826550"/>
    </source>
</evidence>
<dbReference type="RefSeq" id="WP_220219890.1">
    <property type="nucleotide sequence ID" value="NZ_CP048268.1"/>
</dbReference>
<dbReference type="Proteomes" id="UP000826550">
    <property type="component" value="Chromosome"/>
</dbReference>
<proteinExistence type="predicted"/>
<dbReference type="SUPFAM" id="SSF47413">
    <property type="entry name" value="lambda repressor-like DNA-binding domains"/>
    <property type="match status" value="1"/>
</dbReference>
<dbReference type="EMBL" id="CP048268">
    <property type="protein sequence ID" value="QYN53090.1"/>
    <property type="molecule type" value="Genomic_DNA"/>
</dbReference>
<name>A0ABX8W9T7_9LACO</name>
<reference evidence="1 2" key="1">
    <citation type="submission" date="2020-01" db="EMBL/GenBank/DDBJ databases">
        <title>Vast differences in strain-level diversity in the gut microbiota of two closely related honey bee species.</title>
        <authorList>
            <person name="Ellegaard K.M."/>
            <person name="Suenami S."/>
            <person name="Miyazaki R."/>
            <person name="Engel P."/>
        </authorList>
    </citation>
    <scope>NUCLEOTIDE SEQUENCE [LARGE SCALE GENOMIC DNA]</scope>
    <source>
        <strain evidence="1 2">ESL0416</strain>
    </source>
</reference>
<dbReference type="InterPro" id="IPR010982">
    <property type="entry name" value="Lambda_DNA-bd_dom_sf"/>
</dbReference>
<protein>
    <submittedName>
        <fullName evidence="1">Transcriptional regulator</fullName>
    </submittedName>
</protein>
<sequence>MPTEEKLQSITGEIEQQIKIALFKRNMTQAELSKKIRENEAQVSQAINGYPGKRFIRIRRKIYNFLDIK</sequence>
<gene>
    <name evidence="1" type="ORF">GYM71_06500</name>
</gene>
<keyword evidence="2" id="KW-1185">Reference proteome</keyword>
<accession>A0ABX8W9T7</accession>
<evidence type="ECO:0000313" key="1">
    <source>
        <dbReference type="EMBL" id="QYN53090.1"/>
    </source>
</evidence>
<organism evidence="1 2">
    <name type="scientific">Lactobacillus panisapium</name>
    <dbReference type="NCBI Taxonomy" id="2012495"/>
    <lineage>
        <taxon>Bacteria</taxon>
        <taxon>Bacillati</taxon>
        <taxon>Bacillota</taxon>
        <taxon>Bacilli</taxon>
        <taxon>Lactobacillales</taxon>
        <taxon>Lactobacillaceae</taxon>
        <taxon>Lactobacillus</taxon>
    </lineage>
</organism>